<keyword evidence="3" id="KW-1185">Reference proteome</keyword>
<dbReference type="Gene3D" id="2.40.50.90">
    <property type="match status" value="1"/>
</dbReference>
<sequence length="190" mass="21235">MPRRYLHERRIVTGLIAAIVAGLAWLATLSPLGAEEMSVRTPIEGTGIVYRVIDGDTFIVNMDDRALYERLRAAAREPVQARHLNDRFASFRIRLFGIDTPESVHPDEARNTAEGRAISQAVRDVLEGERVGFRCWTFGLYGRAICSVSLGGADVGEWLIANGASPYDTRFGRHPFDDVRYRAAERSVSR</sequence>
<dbReference type="GO" id="GO:0004519">
    <property type="term" value="F:endonuclease activity"/>
    <property type="evidence" value="ECO:0007669"/>
    <property type="project" value="UniProtKB-KW"/>
</dbReference>
<dbReference type="PROSITE" id="PS50830">
    <property type="entry name" value="TNASE_3"/>
    <property type="match status" value="1"/>
</dbReference>
<accession>A0AAE3G2Y2</accession>
<evidence type="ECO:0000313" key="2">
    <source>
        <dbReference type="EMBL" id="MCP1674462.1"/>
    </source>
</evidence>
<feature type="domain" description="TNase-like" evidence="1">
    <location>
        <begin position="43"/>
        <end position="190"/>
    </location>
</feature>
<dbReference type="Pfam" id="PF00565">
    <property type="entry name" value="SNase"/>
    <property type="match status" value="1"/>
</dbReference>
<keyword evidence="2" id="KW-0378">Hydrolase</keyword>
<dbReference type="InterPro" id="IPR035437">
    <property type="entry name" value="SNase_OB-fold_sf"/>
</dbReference>
<dbReference type="EMBL" id="JALJXV010000003">
    <property type="protein sequence ID" value="MCP1674462.1"/>
    <property type="molecule type" value="Genomic_DNA"/>
</dbReference>
<dbReference type="InterPro" id="IPR016071">
    <property type="entry name" value="Staphylococal_nuclease_OB-fold"/>
</dbReference>
<protein>
    <submittedName>
        <fullName evidence="2">Endonuclease YncB(Thermonuclease family)</fullName>
    </submittedName>
</protein>
<name>A0AAE3G2Y2_9GAMM</name>
<comment type="caution">
    <text evidence="2">The sequence shown here is derived from an EMBL/GenBank/DDBJ whole genome shotgun (WGS) entry which is preliminary data.</text>
</comment>
<reference evidence="2" key="1">
    <citation type="submission" date="2022-03" db="EMBL/GenBank/DDBJ databases">
        <title>Genomic Encyclopedia of Type Strains, Phase III (KMG-III): the genomes of soil and plant-associated and newly described type strains.</title>
        <authorList>
            <person name="Whitman W."/>
        </authorList>
    </citation>
    <scope>NUCLEOTIDE SEQUENCE</scope>
    <source>
        <strain evidence="2">ANL 6-2</strain>
    </source>
</reference>
<dbReference type="AlphaFoldDB" id="A0AAE3G2Y2"/>
<gene>
    <name evidence="2" type="ORF">J2T57_001564</name>
</gene>
<proteinExistence type="predicted"/>
<keyword evidence="2" id="KW-0255">Endonuclease</keyword>
<evidence type="ECO:0000259" key="1">
    <source>
        <dbReference type="PROSITE" id="PS50830"/>
    </source>
</evidence>
<dbReference type="SUPFAM" id="SSF50199">
    <property type="entry name" value="Staphylococcal nuclease"/>
    <property type="match status" value="1"/>
</dbReference>
<dbReference type="SMART" id="SM00318">
    <property type="entry name" value="SNc"/>
    <property type="match status" value="1"/>
</dbReference>
<dbReference type="Proteomes" id="UP001205843">
    <property type="component" value="Unassembled WGS sequence"/>
</dbReference>
<dbReference type="RefSeq" id="WP_253476461.1">
    <property type="nucleotide sequence ID" value="NZ_JALJXV010000003.1"/>
</dbReference>
<evidence type="ECO:0000313" key="3">
    <source>
        <dbReference type="Proteomes" id="UP001205843"/>
    </source>
</evidence>
<organism evidence="2 3">
    <name type="scientific">Natronocella acetinitrilica</name>
    <dbReference type="NCBI Taxonomy" id="414046"/>
    <lineage>
        <taxon>Bacteria</taxon>
        <taxon>Pseudomonadati</taxon>
        <taxon>Pseudomonadota</taxon>
        <taxon>Gammaproteobacteria</taxon>
        <taxon>Chromatiales</taxon>
        <taxon>Ectothiorhodospiraceae</taxon>
        <taxon>Natronocella</taxon>
    </lineage>
</organism>
<keyword evidence="2" id="KW-0540">Nuclease</keyword>